<evidence type="ECO:0000256" key="6">
    <source>
        <dbReference type="ARBA" id="ARBA00022475"/>
    </source>
</evidence>
<feature type="transmembrane region" description="Helical" evidence="18">
    <location>
        <begin position="188"/>
        <end position="207"/>
    </location>
</feature>
<evidence type="ECO:0000256" key="3">
    <source>
        <dbReference type="ARBA" id="ARBA00004429"/>
    </source>
</evidence>
<keyword evidence="10 18" id="KW-0812">Transmembrane</keyword>
<evidence type="ECO:0000256" key="1">
    <source>
        <dbReference type="ARBA" id="ARBA00000958"/>
    </source>
</evidence>
<evidence type="ECO:0000256" key="4">
    <source>
        <dbReference type="ARBA" id="ARBA00013195"/>
    </source>
</evidence>
<evidence type="ECO:0000256" key="12">
    <source>
        <dbReference type="ARBA" id="ARBA00023098"/>
    </source>
</evidence>
<dbReference type="RefSeq" id="WP_131280527.1">
    <property type="nucleotide sequence ID" value="NZ_JBHSLR010000009.1"/>
</dbReference>
<comment type="catalytic activity">
    <reaction evidence="1">
        <text>a CDP-1,2-diacyl-sn-glycerol + choline = a 1,2-diacyl-sn-glycero-3-phosphocholine + CMP + H(+)</text>
        <dbReference type="Rhea" id="RHEA:14597"/>
        <dbReference type="ChEBI" id="CHEBI:15354"/>
        <dbReference type="ChEBI" id="CHEBI:15378"/>
        <dbReference type="ChEBI" id="CHEBI:57643"/>
        <dbReference type="ChEBI" id="CHEBI:58332"/>
        <dbReference type="ChEBI" id="CHEBI:60377"/>
        <dbReference type="EC" id="2.7.8.24"/>
    </reaction>
</comment>
<gene>
    <name evidence="19" type="ORF">EZJ44_04170</name>
</gene>
<proteinExistence type="predicted"/>
<comment type="cofactor">
    <cofactor evidence="2">
        <name>Mn(2+)</name>
        <dbReference type="ChEBI" id="CHEBI:29035"/>
    </cofactor>
</comment>
<feature type="transmembrane region" description="Helical" evidence="18">
    <location>
        <begin position="213"/>
        <end position="235"/>
    </location>
</feature>
<protein>
    <recommendedName>
        <fullName evidence="5">Phosphatidylcholine synthase</fullName>
        <ecNumber evidence="4">2.7.8.24</ecNumber>
    </recommendedName>
    <alternativeName>
        <fullName evidence="17">CDP-diglyceride-choline O-phosphatidyltransferase</fullName>
    </alternativeName>
</protein>
<dbReference type="GO" id="GO:0008654">
    <property type="term" value="P:phospholipid biosynthetic process"/>
    <property type="evidence" value="ECO:0007669"/>
    <property type="project" value="UniProtKB-KW"/>
</dbReference>
<keyword evidence="16" id="KW-1208">Phospholipid metabolism</keyword>
<evidence type="ECO:0000313" key="19">
    <source>
        <dbReference type="EMBL" id="TBW22040.1"/>
    </source>
</evidence>
<dbReference type="Gene3D" id="1.20.120.1760">
    <property type="match status" value="1"/>
</dbReference>
<feature type="transmembrane region" description="Helical" evidence="18">
    <location>
        <begin position="158"/>
        <end position="176"/>
    </location>
</feature>
<dbReference type="GO" id="GO:0050520">
    <property type="term" value="F:phosphatidylcholine synthase activity"/>
    <property type="evidence" value="ECO:0007669"/>
    <property type="project" value="UniProtKB-EC"/>
</dbReference>
<name>A0A4Q9V1Q1_9ACTO</name>
<organism evidence="19 20">
    <name type="scientific">Arcanobacterium bovis</name>
    <dbReference type="NCBI Taxonomy" id="2529275"/>
    <lineage>
        <taxon>Bacteria</taxon>
        <taxon>Bacillati</taxon>
        <taxon>Actinomycetota</taxon>
        <taxon>Actinomycetes</taxon>
        <taxon>Actinomycetales</taxon>
        <taxon>Actinomycetaceae</taxon>
        <taxon>Arcanobacterium</taxon>
    </lineage>
</organism>
<evidence type="ECO:0000256" key="5">
    <source>
        <dbReference type="ARBA" id="ARBA00015623"/>
    </source>
</evidence>
<feature type="transmembrane region" description="Helical" evidence="18">
    <location>
        <begin position="133"/>
        <end position="152"/>
    </location>
</feature>
<evidence type="ECO:0000256" key="17">
    <source>
        <dbReference type="ARBA" id="ARBA00033321"/>
    </source>
</evidence>
<evidence type="ECO:0000256" key="15">
    <source>
        <dbReference type="ARBA" id="ARBA00023211"/>
    </source>
</evidence>
<evidence type="ECO:0000256" key="14">
    <source>
        <dbReference type="ARBA" id="ARBA00023209"/>
    </source>
</evidence>
<accession>A0A4Q9V1Q1</accession>
<dbReference type="InterPro" id="IPR043130">
    <property type="entry name" value="CDP-OH_PTrfase_TM_dom"/>
</dbReference>
<comment type="caution">
    <text evidence="19">The sequence shown here is derived from an EMBL/GenBank/DDBJ whole genome shotgun (WGS) entry which is preliminary data.</text>
</comment>
<sequence>MPSQAPHTISQRIAAWGVHAFTLSGLMFACLATLSLIDREITWMWLWLGIAMIIDAIDGTFARKARVQEVITWFDGGIVDIAIDYLTWTFIPAVFMYLFLPLGPKPLAMALMILIVVSSMFCYANKQWKSSDYYFVGFPAAWNIVAVILYILQTGWAFNASVTIVLAILTLVPTHYTHPFRVKKLMPYNIAAISIWIASVAALVAMYPKAPTWLLALFWISGGWFMLTGMLRTIFGQDPQEN</sequence>
<keyword evidence="12" id="KW-0443">Lipid metabolism</keyword>
<evidence type="ECO:0000256" key="16">
    <source>
        <dbReference type="ARBA" id="ARBA00023264"/>
    </source>
</evidence>
<dbReference type="Proteomes" id="UP000293036">
    <property type="component" value="Unassembled WGS sequence"/>
</dbReference>
<comment type="subcellular location">
    <subcellularLocation>
        <location evidence="3">Cell inner membrane</location>
        <topology evidence="3">Multi-pass membrane protein</topology>
    </subcellularLocation>
</comment>
<feature type="transmembrane region" description="Helical" evidence="18">
    <location>
        <begin position="106"/>
        <end position="124"/>
    </location>
</feature>
<keyword evidence="9" id="KW-0808">Transferase</keyword>
<dbReference type="InterPro" id="IPR026027">
    <property type="entry name" value="PcS"/>
</dbReference>
<evidence type="ECO:0000256" key="8">
    <source>
        <dbReference type="ARBA" id="ARBA00022519"/>
    </source>
</evidence>
<dbReference type="EC" id="2.7.8.24" evidence="4"/>
<keyword evidence="20" id="KW-1185">Reference proteome</keyword>
<dbReference type="PIRSF" id="PIRSF000851">
    <property type="entry name" value="PcS"/>
    <property type="match status" value="1"/>
</dbReference>
<feature type="transmembrane region" description="Helical" evidence="18">
    <location>
        <begin position="43"/>
        <end position="61"/>
    </location>
</feature>
<evidence type="ECO:0000256" key="18">
    <source>
        <dbReference type="SAM" id="Phobius"/>
    </source>
</evidence>
<feature type="transmembrane region" description="Helical" evidence="18">
    <location>
        <begin position="82"/>
        <end position="100"/>
    </location>
</feature>
<dbReference type="OrthoDB" id="350520at2"/>
<dbReference type="GO" id="GO:0005886">
    <property type="term" value="C:plasma membrane"/>
    <property type="evidence" value="ECO:0007669"/>
    <property type="project" value="UniProtKB-SubCell"/>
</dbReference>
<keyword evidence="15" id="KW-0464">Manganese</keyword>
<evidence type="ECO:0000256" key="13">
    <source>
        <dbReference type="ARBA" id="ARBA00023136"/>
    </source>
</evidence>
<keyword evidence="7" id="KW-0444">Lipid biosynthesis</keyword>
<dbReference type="EMBL" id="SJDT01000003">
    <property type="protein sequence ID" value="TBW22040.1"/>
    <property type="molecule type" value="Genomic_DNA"/>
</dbReference>
<evidence type="ECO:0000256" key="2">
    <source>
        <dbReference type="ARBA" id="ARBA00001936"/>
    </source>
</evidence>
<evidence type="ECO:0000256" key="11">
    <source>
        <dbReference type="ARBA" id="ARBA00022989"/>
    </source>
</evidence>
<dbReference type="AlphaFoldDB" id="A0A4Q9V1Q1"/>
<evidence type="ECO:0000256" key="7">
    <source>
        <dbReference type="ARBA" id="ARBA00022516"/>
    </source>
</evidence>
<keyword evidence="8" id="KW-0997">Cell inner membrane</keyword>
<evidence type="ECO:0000313" key="20">
    <source>
        <dbReference type="Proteomes" id="UP000293036"/>
    </source>
</evidence>
<keyword evidence="14" id="KW-0594">Phospholipid biosynthesis</keyword>
<keyword evidence="13 18" id="KW-0472">Membrane</keyword>
<reference evidence="19 20" key="1">
    <citation type="submission" date="2019-02" db="EMBL/GenBank/DDBJ databases">
        <title>Arcanobacterium bovis sp. nov., isolated from the milk of a cow with mastitis.</title>
        <authorList>
            <person name="Sammra O."/>
            <person name="Foster G."/>
            <person name="Hassan A."/>
            <person name="Alssahen M."/>
            <person name="Laemmler C."/>
            <person name="Borowiak M."/>
            <person name="Malorny B."/>
            <person name="Abdulmawjood A."/>
        </authorList>
    </citation>
    <scope>NUCLEOTIDE SEQUENCE [LARGE SCALE GENOMIC DNA]</scope>
    <source>
        <strain evidence="19 20">C605018/01/1</strain>
    </source>
</reference>
<evidence type="ECO:0000256" key="10">
    <source>
        <dbReference type="ARBA" id="ARBA00022692"/>
    </source>
</evidence>
<evidence type="ECO:0000256" key="9">
    <source>
        <dbReference type="ARBA" id="ARBA00022679"/>
    </source>
</evidence>
<feature type="transmembrane region" description="Helical" evidence="18">
    <location>
        <begin position="12"/>
        <end position="37"/>
    </location>
</feature>
<keyword evidence="11 18" id="KW-1133">Transmembrane helix</keyword>
<keyword evidence="6" id="KW-1003">Cell membrane</keyword>